<protein>
    <submittedName>
        <fullName evidence="6">Amidohydrolase family protein</fullName>
    </submittedName>
</protein>
<evidence type="ECO:0000313" key="6">
    <source>
        <dbReference type="EMBL" id="MBT0772451.1"/>
    </source>
</evidence>
<keyword evidence="1" id="KW-0479">Metal-binding</keyword>
<feature type="domain" description="Amidohydrolase-related" evidence="4">
    <location>
        <begin position="68"/>
        <end position="431"/>
    </location>
</feature>
<gene>
    <name evidence="6" type="ORF">KIH74_26130</name>
</gene>
<dbReference type="Pfam" id="PF22039">
    <property type="entry name" value="HUTI_composite_bact"/>
    <property type="match status" value="1"/>
</dbReference>
<dbReference type="EMBL" id="JAHBAY010000012">
    <property type="protein sequence ID" value="MBT0772451.1"/>
    <property type="molecule type" value="Genomic_DNA"/>
</dbReference>
<evidence type="ECO:0000259" key="5">
    <source>
        <dbReference type="Pfam" id="PF22039"/>
    </source>
</evidence>
<dbReference type="InterPro" id="IPR006680">
    <property type="entry name" value="Amidohydro-rel"/>
</dbReference>
<keyword evidence="2" id="KW-0378">Hydrolase</keyword>
<dbReference type="InterPro" id="IPR054418">
    <property type="entry name" value="MQNX/HUTI_composite_N"/>
</dbReference>
<dbReference type="SUPFAM" id="SSF51338">
    <property type="entry name" value="Composite domain of metallo-dependent hydrolases"/>
    <property type="match status" value="1"/>
</dbReference>
<dbReference type="PANTHER" id="PTHR43794:SF11">
    <property type="entry name" value="AMIDOHYDROLASE-RELATED DOMAIN-CONTAINING PROTEIN"/>
    <property type="match status" value="1"/>
</dbReference>
<evidence type="ECO:0000313" key="7">
    <source>
        <dbReference type="Proteomes" id="UP001197247"/>
    </source>
</evidence>
<dbReference type="RefSeq" id="WP_214158968.1">
    <property type="nucleotide sequence ID" value="NZ_JAHBAY010000012.1"/>
</dbReference>
<dbReference type="InterPro" id="IPR032466">
    <property type="entry name" value="Metal_Hydrolase"/>
</dbReference>
<name>A0ABS5TQI2_9ACTN</name>
<dbReference type="Gene3D" id="2.30.40.10">
    <property type="entry name" value="Urease, subunit C, domain 1"/>
    <property type="match status" value="1"/>
</dbReference>
<keyword evidence="7" id="KW-1185">Reference proteome</keyword>
<evidence type="ECO:0000256" key="1">
    <source>
        <dbReference type="ARBA" id="ARBA00022723"/>
    </source>
</evidence>
<dbReference type="Pfam" id="PF01979">
    <property type="entry name" value="Amidohydro_1"/>
    <property type="match status" value="1"/>
</dbReference>
<reference evidence="6 7" key="1">
    <citation type="submission" date="2021-05" db="EMBL/GenBank/DDBJ databases">
        <title>Kineosporia and Streptomyces sp. nov. two new marine actinobacteria isolated from Coral.</title>
        <authorList>
            <person name="Buangrab K."/>
            <person name="Sutthacheep M."/>
            <person name="Yeemin T."/>
            <person name="Harunari E."/>
            <person name="Igarashi Y."/>
            <person name="Kanchanasin P."/>
            <person name="Tanasupawat S."/>
            <person name="Phongsopitanun W."/>
        </authorList>
    </citation>
    <scope>NUCLEOTIDE SEQUENCE [LARGE SCALE GENOMIC DNA]</scope>
    <source>
        <strain evidence="6 7">J2-2</strain>
    </source>
</reference>
<evidence type="ECO:0000256" key="2">
    <source>
        <dbReference type="ARBA" id="ARBA00022801"/>
    </source>
</evidence>
<comment type="caution">
    <text evidence="6">The sequence shown here is derived from an EMBL/GenBank/DDBJ whole genome shotgun (WGS) entry which is preliminary data.</text>
</comment>
<evidence type="ECO:0000259" key="4">
    <source>
        <dbReference type="Pfam" id="PF01979"/>
    </source>
</evidence>
<evidence type="ECO:0000256" key="3">
    <source>
        <dbReference type="ARBA" id="ARBA00022833"/>
    </source>
</evidence>
<dbReference type="SUPFAM" id="SSF51556">
    <property type="entry name" value="Metallo-dependent hydrolases"/>
    <property type="match status" value="1"/>
</dbReference>
<proteinExistence type="predicted"/>
<accession>A0ABS5TQI2</accession>
<dbReference type="InterPro" id="IPR050287">
    <property type="entry name" value="MTA/SAH_deaminase"/>
</dbReference>
<organism evidence="6 7">
    <name type="scientific">Kineosporia corallincola</name>
    <dbReference type="NCBI Taxonomy" id="2835133"/>
    <lineage>
        <taxon>Bacteria</taxon>
        <taxon>Bacillati</taxon>
        <taxon>Actinomycetota</taxon>
        <taxon>Actinomycetes</taxon>
        <taxon>Kineosporiales</taxon>
        <taxon>Kineosporiaceae</taxon>
        <taxon>Kineosporia</taxon>
    </lineage>
</organism>
<feature type="domain" description="Aminodeoxyfutalosine deaminase/Imidazolonepropionase-like composite" evidence="5">
    <location>
        <begin position="36"/>
        <end position="59"/>
    </location>
</feature>
<keyword evidence="3" id="KW-0862">Zinc</keyword>
<sequence>MRTIDAQCEMVPTLLVTGGDVVTMDPHRRVLNDTTIAVSGGRIAALGPAGDLRRRYPGAEELDATGAVVIPGLIDAHQHTTVDPLVRSLIPDDIPSQSAIYDWAVPLHQHADGDDDELAATVTAVDCLTRGVTTVLEPGTVAHPLRAAAGLRRAGIRGRVGGWGWDTPGLPFSAPAGEVLAAQRETVTALRAADPDGLVTGWVTLVGHALVSDELFGGALQLAGELDTTVTWHLSPGPDDPGSYRLRYGRSPVEHLARIGALGPRLLLGHAVWLENAELEALLHTGTAIAACPGAYLRLGQGVTRAGRYAEFIHRGGRLALGCDSHNAGDAPDVLRAAALLAGLEHDRGTEPPLRAADALALATVDGAEAIGAGGEIGSIRPGLAADLVVLDTTRPGWIPRATDPAALARQIVWGGVSDTVRDVVVGGRVVVRDRRPLLVDLTELRQEAAARQGALLSRAGLPTSATVPSPI</sequence>
<dbReference type="PANTHER" id="PTHR43794">
    <property type="entry name" value="AMINOHYDROLASE SSNA-RELATED"/>
    <property type="match status" value="1"/>
</dbReference>
<dbReference type="Proteomes" id="UP001197247">
    <property type="component" value="Unassembled WGS sequence"/>
</dbReference>
<dbReference type="InterPro" id="IPR011059">
    <property type="entry name" value="Metal-dep_hydrolase_composite"/>
</dbReference>
<dbReference type="Gene3D" id="3.20.20.140">
    <property type="entry name" value="Metal-dependent hydrolases"/>
    <property type="match status" value="1"/>
</dbReference>